<evidence type="ECO:0000259" key="9">
    <source>
        <dbReference type="SMART" id="SM00650"/>
    </source>
</evidence>
<evidence type="ECO:0000256" key="7">
    <source>
        <dbReference type="HAMAP-Rule" id="MF_00607"/>
    </source>
</evidence>
<dbReference type="SUPFAM" id="SSF53335">
    <property type="entry name" value="S-adenosyl-L-methionine-dependent methyltransferases"/>
    <property type="match status" value="1"/>
</dbReference>
<accession>A0A2G9YD27</accession>
<comment type="subcellular location">
    <subcellularLocation>
        <location evidence="7">Cytoplasm</location>
    </subcellularLocation>
</comment>
<dbReference type="InterPro" id="IPR029063">
    <property type="entry name" value="SAM-dependent_MTases_sf"/>
</dbReference>
<evidence type="ECO:0000313" key="10">
    <source>
        <dbReference type="EMBL" id="PIP17124.1"/>
    </source>
</evidence>
<keyword evidence="3 7" id="KW-0489">Methyltransferase</keyword>
<dbReference type="InterPro" id="IPR023165">
    <property type="entry name" value="rRNA_Ade_diMease-like_C"/>
</dbReference>
<dbReference type="PANTHER" id="PTHR11727">
    <property type="entry name" value="DIMETHYLADENOSINE TRANSFERASE"/>
    <property type="match status" value="1"/>
</dbReference>
<evidence type="ECO:0000256" key="2">
    <source>
        <dbReference type="ARBA" id="ARBA00022552"/>
    </source>
</evidence>
<evidence type="ECO:0000256" key="8">
    <source>
        <dbReference type="PROSITE-ProRule" id="PRU01026"/>
    </source>
</evidence>
<feature type="binding site" evidence="7 8">
    <location>
        <position position="56"/>
    </location>
    <ligand>
        <name>S-adenosyl-L-methionine</name>
        <dbReference type="ChEBI" id="CHEBI:59789"/>
    </ligand>
</feature>
<name>A0A2G9YD27_9BACT</name>
<evidence type="ECO:0000313" key="11">
    <source>
        <dbReference type="Proteomes" id="UP000231480"/>
    </source>
</evidence>
<keyword evidence="5 7" id="KW-0949">S-adenosyl-L-methionine</keyword>
<reference evidence="10 11" key="1">
    <citation type="submission" date="2017-09" db="EMBL/GenBank/DDBJ databases">
        <title>Depth-based differentiation of microbial function through sediment-hosted aquifers and enrichment of novel symbionts in the deep terrestrial subsurface.</title>
        <authorList>
            <person name="Probst A.J."/>
            <person name="Ladd B."/>
            <person name="Jarett J.K."/>
            <person name="Geller-Mcgrath D.E."/>
            <person name="Sieber C.M."/>
            <person name="Emerson J.B."/>
            <person name="Anantharaman K."/>
            <person name="Thomas B.C."/>
            <person name="Malmstrom R."/>
            <person name="Stieglmeier M."/>
            <person name="Klingl A."/>
            <person name="Woyke T."/>
            <person name="Ryan C.M."/>
            <person name="Banfield J.F."/>
        </authorList>
    </citation>
    <scope>NUCLEOTIDE SEQUENCE [LARGE SCALE GENOMIC DNA]</scope>
    <source>
        <strain evidence="10">CG23_combo_of_CG06-09_8_20_14_all_37_13</strain>
    </source>
</reference>
<dbReference type="GO" id="GO:0052908">
    <property type="term" value="F:16S rRNA (adenine(1518)-N(6)/adenine(1519)-N(6))-dimethyltransferase activity"/>
    <property type="evidence" value="ECO:0007669"/>
    <property type="project" value="UniProtKB-EC"/>
</dbReference>
<evidence type="ECO:0000256" key="1">
    <source>
        <dbReference type="ARBA" id="ARBA00022490"/>
    </source>
</evidence>
<dbReference type="PROSITE" id="PS51689">
    <property type="entry name" value="SAM_RNA_A_N6_MT"/>
    <property type="match status" value="1"/>
</dbReference>
<dbReference type="SMART" id="SM00650">
    <property type="entry name" value="rADc"/>
    <property type="match status" value="1"/>
</dbReference>
<dbReference type="InterPro" id="IPR020598">
    <property type="entry name" value="rRNA_Ade_methylase_Trfase_N"/>
</dbReference>
<dbReference type="PANTHER" id="PTHR11727:SF7">
    <property type="entry name" value="DIMETHYLADENOSINE TRANSFERASE-RELATED"/>
    <property type="match status" value="1"/>
</dbReference>
<feature type="binding site" evidence="7 8">
    <location>
        <position position="35"/>
    </location>
    <ligand>
        <name>S-adenosyl-L-methionine</name>
        <dbReference type="ChEBI" id="CHEBI:59789"/>
    </ligand>
</feature>
<keyword evidence="6 7" id="KW-0694">RNA-binding</keyword>
<keyword evidence="2 7" id="KW-0698">rRNA processing</keyword>
<dbReference type="HAMAP" id="MF_00607">
    <property type="entry name" value="16SrRNA_methyltr_A"/>
    <property type="match status" value="1"/>
</dbReference>
<evidence type="ECO:0000256" key="4">
    <source>
        <dbReference type="ARBA" id="ARBA00022679"/>
    </source>
</evidence>
<keyword evidence="1 7" id="KW-0963">Cytoplasm</keyword>
<dbReference type="Gene3D" id="3.40.50.150">
    <property type="entry name" value="Vaccinia Virus protein VP39"/>
    <property type="match status" value="1"/>
</dbReference>
<dbReference type="Proteomes" id="UP000231480">
    <property type="component" value="Unassembled WGS sequence"/>
</dbReference>
<dbReference type="GO" id="GO:0003723">
    <property type="term" value="F:RNA binding"/>
    <property type="evidence" value="ECO:0007669"/>
    <property type="project" value="UniProtKB-UniRule"/>
</dbReference>
<dbReference type="Gene3D" id="1.10.8.100">
    <property type="entry name" value="Ribosomal RNA adenine dimethylase-like, domain 2"/>
    <property type="match status" value="1"/>
</dbReference>
<comment type="caution">
    <text evidence="10">The sequence shown here is derived from an EMBL/GenBank/DDBJ whole genome shotgun (WGS) entry which is preliminary data.</text>
</comment>
<dbReference type="CDD" id="cd02440">
    <property type="entry name" value="AdoMet_MTases"/>
    <property type="match status" value="1"/>
</dbReference>
<gene>
    <name evidence="7 10" type="primary">rsmA</name>
    <name evidence="7" type="synonym">ksgA</name>
    <name evidence="10" type="ORF">COX44_01650</name>
</gene>
<feature type="domain" description="Ribosomal RNA adenine methylase transferase N-terminal" evidence="9">
    <location>
        <begin position="15"/>
        <end position="168"/>
    </location>
</feature>
<evidence type="ECO:0000256" key="5">
    <source>
        <dbReference type="ARBA" id="ARBA00022691"/>
    </source>
</evidence>
<dbReference type="InterPro" id="IPR020596">
    <property type="entry name" value="rRNA_Ade_Mease_Trfase_CS"/>
</dbReference>
<dbReference type="GO" id="GO:0005829">
    <property type="term" value="C:cytosol"/>
    <property type="evidence" value="ECO:0007669"/>
    <property type="project" value="TreeGrafter"/>
</dbReference>
<organism evidence="10 11">
    <name type="scientific">Candidatus Portnoybacteria bacterium CG23_combo_of_CG06-09_8_20_14_all_37_13</name>
    <dbReference type="NCBI Taxonomy" id="1974819"/>
    <lineage>
        <taxon>Bacteria</taxon>
        <taxon>Candidatus Portnoyibacteriota</taxon>
    </lineage>
</organism>
<proteinExistence type="inferred from homology"/>
<evidence type="ECO:0000256" key="6">
    <source>
        <dbReference type="ARBA" id="ARBA00022884"/>
    </source>
</evidence>
<dbReference type="PROSITE" id="PS01131">
    <property type="entry name" value="RRNA_A_DIMETH"/>
    <property type="match status" value="1"/>
</dbReference>
<keyword evidence="4 7" id="KW-0808">Transferase</keyword>
<dbReference type="AlphaFoldDB" id="A0A2G9YD27"/>
<dbReference type="Pfam" id="PF00398">
    <property type="entry name" value="RrnaAD"/>
    <property type="match status" value="1"/>
</dbReference>
<dbReference type="InterPro" id="IPR001737">
    <property type="entry name" value="KsgA/Erm"/>
</dbReference>
<feature type="binding site" evidence="7 8">
    <location>
        <position position="10"/>
    </location>
    <ligand>
        <name>S-adenosyl-L-methionine</name>
        <dbReference type="ChEBI" id="CHEBI:59789"/>
    </ligand>
</feature>
<comment type="similarity">
    <text evidence="7">Belongs to the class I-like SAM-binding methyltransferase superfamily. rRNA adenine N(6)-methyltransferase family. RsmA subfamily.</text>
</comment>
<comment type="catalytic activity">
    <reaction evidence="7">
        <text>adenosine(1518)/adenosine(1519) in 16S rRNA + 4 S-adenosyl-L-methionine = N(6)-dimethyladenosine(1518)/N(6)-dimethyladenosine(1519) in 16S rRNA + 4 S-adenosyl-L-homocysteine + 4 H(+)</text>
        <dbReference type="Rhea" id="RHEA:19609"/>
        <dbReference type="Rhea" id="RHEA-COMP:10232"/>
        <dbReference type="Rhea" id="RHEA-COMP:10233"/>
        <dbReference type="ChEBI" id="CHEBI:15378"/>
        <dbReference type="ChEBI" id="CHEBI:57856"/>
        <dbReference type="ChEBI" id="CHEBI:59789"/>
        <dbReference type="ChEBI" id="CHEBI:74411"/>
        <dbReference type="ChEBI" id="CHEBI:74493"/>
        <dbReference type="EC" id="2.1.1.182"/>
    </reaction>
</comment>
<dbReference type="InterPro" id="IPR011530">
    <property type="entry name" value="rRNA_adenine_dimethylase"/>
</dbReference>
<feature type="binding site" evidence="7 8">
    <location>
        <position position="76"/>
    </location>
    <ligand>
        <name>S-adenosyl-L-methionine</name>
        <dbReference type="ChEBI" id="CHEBI:59789"/>
    </ligand>
</feature>
<sequence>MVSRLGQYFLVDKQILAKIIKAANLSEKDKILEIGPGTGVLTREIAKRVKQVIAVEIDKNLVQNLKIPKVRVINQDILSYCIPHTAYKIIGNIPYYITGKILRKFKGFFCVFMLQKEVAQRICSKKSSILSISVNAWAIPKIIFFVPKTAFYPIPKVDSAIIKIIPRKKPYNINFVLVKKAFSQKRKKLKNTIGINSDLRPEDLSLEDWQKLSLISG</sequence>
<feature type="binding site" evidence="7 8">
    <location>
        <position position="92"/>
    </location>
    <ligand>
        <name>S-adenosyl-L-methionine</name>
        <dbReference type="ChEBI" id="CHEBI:59789"/>
    </ligand>
</feature>
<comment type="caution">
    <text evidence="7 8">Lacks conserved residue(s) required for the propagation of feature annotation.</text>
</comment>
<comment type="function">
    <text evidence="7">Specifically dimethylates two adjacent adenosines (A1518 and A1519) in the loop of a conserved hairpin near the 3'-end of 16S rRNA in the 30S particle. May play a critical role in biogenesis of 30S subunits.</text>
</comment>
<dbReference type="EMBL" id="PCRH01000037">
    <property type="protein sequence ID" value="PIP17124.1"/>
    <property type="molecule type" value="Genomic_DNA"/>
</dbReference>
<dbReference type="NCBIfam" id="TIGR00755">
    <property type="entry name" value="ksgA"/>
    <property type="match status" value="1"/>
</dbReference>
<evidence type="ECO:0000256" key="3">
    <source>
        <dbReference type="ARBA" id="ARBA00022603"/>
    </source>
</evidence>
<dbReference type="EC" id="2.1.1.182" evidence="7"/>
<protein>
    <recommendedName>
        <fullName evidence="7">Ribosomal RNA small subunit methyltransferase A</fullName>
        <ecNumber evidence="7">2.1.1.182</ecNumber>
    </recommendedName>
    <alternativeName>
        <fullName evidence="7">16S rRNA (adenine(1518)-N(6)/adenine(1519)-N(6))-dimethyltransferase</fullName>
    </alternativeName>
    <alternativeName>
        <fullName evidence="7">16S rRNA dimethyladenosine transferase</fullName>
    </alternativeName>
    <alternativeName>
        <fullName evidence="7">16S rRNA dimethylase</fullName>
    </alternativeName>
    <alternativeName>
        <fullName evidence="7">S-adenosylmethionine-6-N', N'-adenosyl(rRNA) dimethyltransferase</fullName>
    </alternativeName>
</protein>